<dbReference type="EMBL" id="FNMY01000001">
    <property type="protein sequence ID" value="SDW33727.1"/>
    <property type="molecule type" value="Genomic_DNA"/>
</dbReference>
<evidence type="ECO:0000313" key="3">
    <source>
        <dbReference type="Proteomes" id="UP000199592"/>
    </source>
</evidence>
<name>A0A1H2SQB7_9FLAO</name>
<evidence type="ECO:0000313" key="2">
    <source>
        <dbReference type="EMBL" id="SDW33727.1"/>
    </source>
</evidence>
<feature type="transmembrane region" description="Helical" evidence="1">
    <location>
        <begin position="12"/>
        <end position="39"/>
    </location>
</feature>
<keyword evidence="1" id="KW-0472">Membrane</keyword>
<proteinExistence type="predicted"/>
<accession>A0A1H2SQB7</accession>
<keyword evidence="1" id="KW-1133">Transmembrane helix</keyword>
<evidence type="ECO:0000256" key="1">
    <source>
        <dbReference type="SAM" id="Phobius"/>
    </source>
</evidence>
<reference evidence="3" key="1">
    <citation type="submission" date="2016-10" db="EMBL/GenBank/DDBJ databases">
        <authorList>
            <person name="Varghese N."/>
            <person name="Submissions S."/>
        </authorList>
    </citation>
    <scope>NUCLEOTIDE SEQUENCE [LARGE SCALE GENOMIC DNA]</scope>
    <source>
        <strain evidence="3">DSM 25030</strain>
    </source>
</reference>
<dbReference type="STRING" id="1073328.SAMN05216294_2564"/>
<organism evidence="2 3">
    <name type="scientific">Flagellimonas zhangzhouensis</name>
    <dbReference type="NCBI Taxonomy" id="1073328"/>
    <lineage>
        <taxon>Bacteria</taxon>
        <taxon>Pseudomonadati</taxon>
        <taxon>Bacteroidota</taxon>
        <taxon>Flavobacteriia</taxon>
        <taxon>Flavobacteriales</taxon>
        <taxon>Flavobacteriaceae</taxon>
        <taxon>Flagellimonas</taxon>
    </lineage>
</organism>
<sequence>MQKEEKEYRGVWKQIGCILSLVAIFGMIGLIIMGLYLLIQGY</sequence>
<gene>
    <name evidence="2" type="ORF">SAMN04487892_1205</name>
</gene>
<protein>
    <submittedName>
        <fullName evidence="2">Uncharacterized protein</fullName>
    </submittedName>
</protein>
<keyword evidence="3" id="KW-1185">Reference proteome</keyword>
<keyword evidence="1" id="KW-0812">Transmembrane</keyword>
<dbReference type="Proteomes" id="UP000199592">
    <property type="component" value="Unassembled WGS sequence"/>
</dbReference>
<dbReference type="AlphaFoldDB" id="A0A1H2SQB7"/>